<feature type="region of interest" description="Disordered" evidence="1">
    <location>
        <begin position="113"/>
        <end position="134"/>
    </location>
</feature>
<evidence type="ECO:0000313" key="46">
    <source>
        <dbReference type="EMBL" id="ECU0318542.1"/>
    </source>
</evidence>
<dbReference type="EMBL" id="AAHYUR010000012">
    <property type="protein sequence ID" value="ECB8229549.1"/>
    <property type="molecule type" value="Genomic_DNA"/>
</dbReference>
<evidence type="ECO:0000313" key="74">
    <source>
        <dbReference type="EMBL" id="EDG8348154.1"/>
    </source>
</evidence>
<evidence type="ECO:0000313" key="48">
    <source>
        <dbReference type="EMBL" id="ECU2377916.1"/>
    </source>
</evidence>
<evidence type="ECO:0000313" key="14">
    <source>
        <dbReference type="EMBL" id="EBO2524230.1"/>
    </source>
</evidence>
<evidence type="ECO:0000313" key="7">
    <source>
        <dbReference type="EMBL" id="EBN0512019.1"/>
    </source>
</evidence>
<evidence type="ECO:0000313" key="81">
    <source>
        <dbReference type="EMBL" id="EDI2824043.1"/>
    </source>
</evidence>
<dbReference type="EMBL" id="AAKJTW010000010">
    <property type="protein sequence ID" value="ECS4923957.1"/>
    <property type="molecule type" value="Genomic_DNA"/>
</dbReference>
<dbReference type="EMBL" id="AAHVRN010000007">
    <property type="protein sequence ID" value="ECA8554942.1"/>
    <property type="molecule type" value="Genomic_DNA"/>
</dbReference>
<evidence type="ECO:0000313" key="87">
    <source>
        <dbReference type="Proteomes" id="UP000322839"/>
    </source>
</evidence>
<dbReference type="Proteomes" id="UP000839903">
    <property type="component" value="Unassembled WGS sequence"/>
</dbReference>
<evidence type="ECO:0000313" key="22">
    <source>
        <dbReference type="EMBL" id="EBY9235617.1"/>
    </source>
</evidence>
<evidence type="ECO:0000313" key="35">
    <source>
        <dbReference type="EMBL" id="ECS2988508.1"/>
    </source>
</evidence>
<evidence type="ECO:0000313" key="77">
    <source>
        <dbReference type="EMBL" id="EDH5126959.1"/>
    </source>
</evidence>
<gene>
    <name evidence="43" type="ORF">A3179_00475</name>
    <name evidence="35" type="ORF">A3Y30_10170</name>
    <name evidence="36" type="ORF">A3Z70_14805</name>
    <name evidence="37" type="ORF">A9T32_09040</name>
    <name evidence="51" type="ORF">A9T44_04985</name>
    <name evidence="52" type="ORF">A9T50_06455</name>
    <name evidence="44" type="ORF">A9W12_04095</name>
    <name evidence="66" type="ORF">A9W30_01465</name>
    <name evidence="39" type="ORF">ACY89_04320</name>
    <name evidence="63" type="ORF">AKH67_07465</name>
    <name evidence="7" type="ORF">ALX47_18855</name>
    <name evidence="64" type="ORF">ALZ48_21505</name>
    <name evidence="34" type="ORF">APO12_06295</name>
    <name evidence="18" type="ORF">AUA60_06545</name>
    <name evidence="19" type="ORF">AUB25_10845</name>
    <name evidence="65" type="ORF">AYO62_08225</name>
    <name evidence="70" type="ORF">B0D29_02105</name>
    <name evidence="71" type="ORF">B6C64_04870</name>
    <name evidence="72" type="ORF">B8184_02065</name>
    <name evidence="73" type="ORF">B9R05_04720</name>
    <name evidence="67" type="ORF">BCO88_13900</name>
    <name evidence="68" type="ORF">BCP44_15665</name>
    <name evidence="20" type="ORF">BGH80_04930</name>
    <name evidence="69" type="ORF">BH531_00860</name>
    <name evidence="46" type="ORF">C6752_08540</name>
    <name evidence="74" type="ORF">CAH52_00190</name>
    <name evidence="75" type="ORF">CAH86_05195</name>
    <name evidence="77" type="ORF">CB071_06740</name>
    <name evidence="76" type="ORF">CBQ06_14510</name>
    <name evidence="78" type="ORF">CBZ91_02045</name>
    <name evidence="79" type="ORF">CCH07_06700</name>
    <name evidence="80" type="ORF">CCW64_02045</name>
    <name evidence="81" type="ORF">CDJ86_02045</name>
    <name evidence="84" type="ORF">CE351_06320</name>
    <name evidence="82" type="ORF">CEB89_02760</name>
    <name evidence="45" type="ORF">CEB92_03165</name>
    <name evidence="83" type="ORF">CED36_03885</name>
    <name evidence="85" type="ORF">CFL54_11375</name>
    <name evidence="53" type="ORF">CIR65_02150</name>
    <name evidence="56" type="ORF">D1343_06255</name>
    <name evidence="61" type="ORF">D3156_01240</name>
    <name evidence="54" type="ORF">D3E07_10485</name>
    <name evidence="55" type="ORF">D3I79_03115</name>
    <name evidence="21" type="ORF">D6273_11865</name>
    <name evidence="8" type="ORF">D6J12_06075</name>
    <name evidence="22" type="ORF">D6Y68_14205</name>
    <name evidence="23" type="ORF">D9A38_02140</name>
    <name evidence="24" type="ORF">D9U58_02145</name>
    <name evidence="62" type="ORF">DKO31_14140</name>
    <name evidence="38" type="ORF">DM626_07105</name>
    <name evidence="47" type="ORF">DM640_08295</name>
    <name evidence="59" type="ORF">DML56_07380</name>
    <name evidence="58" type="ORF">DN913_03515</name>
    <name evidence="60" type="ORF">DN953_06255</name>
    <name evidence="57" type="ORF">DOQ15_12850</name>
    <name evidence="48" type="ORF">DR951_05125</name>
    <name evidence="49" type="ORF">DT111_07590</name>
    <name evidence="40" type="ORF">DTE28_04130</name>
    <name evidence="41" type="ORF">DVE68_04905</name>
    <name evidence="42" type="ORF">DXS28_14800</name>
    <name evidence="50" type="ORF">DYO51_05945</name>
    <name evidence="33" type="ORF">E2A04_16185</name>
    <name evidence="3" type="ORF">E2K49_10515</name>
    <name evidence="11" type="ORF">E2K50_06585</name>
    <name evidence="12" type="ORF">E3B48_19040</name>
    <name evidence="86" type="ORF">E4679_04525</name>
    <name evidence="4" type="ORF">E4J19_10115</name>
    <name evidence="17" type="ORF">EA075_12305</name>
    <name evidence="9" type="ORF">EIC51_03790</name>
    <name evidence="25" type="ORF">EID80_06695</name>
    <name evidence="27" type="ORF">ELM42_11825</name>
    <name evidence="26" type="ORF">ELO16_12460</name>
    <name evidence="10" type="ORF">EOV29_05350</name>
    <name evidence="28" type="ORF">EQ864_07175</name>
    <name evidence="29" type="ORF">ER558_11965</name>
    <name evidence="30" type="ORF">ESI84_10680</name>
    <name evidence="31" type="ORF">EWR76_03330</name>
    <name evidence="2" type="ORF">EYU37_16585</name>
    <name evidence="32" type="ORF">EZK82_05310</name>
    <name evidence="5" type="ORF">FA713_10940</name>
    <name evidence="13" type="ORF">FA719_11565</name>
    <name evidence="14" type="ORF">FBD64_03040</name>
    <name evidence="15" type="ORF">FDQ73_05120</name>
    <name evidence="6" type="ORF">GL28_07825</name>
    <name evidence="16" type="ORF">JF21_07900</name>
</gene>
<dbReference type="EMBL" id="AAKOQU010000005">
    <property type="protein sequence ID" value="ECU0318542.1"/>
    <property type="molecule type" value="Genomic_DNA"/>
</dbReference>
<dbReference type="AlphaFoldDB" id="A0A3V9RXR3"/>
<evidence type="ECO:0000313" key="24">
    <source>
        <dbReference type="EMBL" id="EBZ3302564.1"/>
    </source>
</evidence>
<evidence type="ECO:0000313" key="43">
    <source>
        <dbReference type="EMBL" id="ECT6381003.1"/>
    </source>
</evidence>
<reference evidence="86" key="5">
    <citation type="submission" date="2019-03" db="EMBL/GenBank/DDBJ databases">
        <authorList>
            <person name="Levent G."/>
            <person name="Schlochtermeier A."/>
            <person name="Ives S.E."/>
            <person name="Norman K.N."/>
            <person name="Lawhon S.D."/>
            <person name="Loneragan G.H."/>
            <person name="Anderson R.C."/>
            <person name="Scott H.M."/>
        </authorList>
    </citation>
    <scope>NUCLEOTIDE SEQUENCE</scope>
    <source>
        <strain evidence="86">ME2L-19-11</strain>
    </source>
</reference>
<evidence type="ECO:0000256" key="1">
    <source>
        <dbReference type="SAM" id="MobiDB-lite"/>
    </source>
</evidence>
<evidence type="ECO:0000313" key="47">
    <source>
        <dbReference type="EMBL" id="ECU1022545.1"/>
    </source>
</evidence>
<dbReference type="EMBL" id="AAKOFV010000002">
    <property type="protein sequence ID" value="ECT8989545.1"/>
    <property type="molecule type" value="Genomic_DNA"/>
</dbReference>
<evidence type="ECO:0000313" key="42">
    <source>
        <dbReference type="EMBL" id="ECT1899111.1"/>
    </source>
</evidence>
<dbReference type="EMBL" id="AAMFEG010000002">
    <property type="protein sequence ID" value="EDG7388864.1"/>
    <property type="molecule type" value="Genomic_DNA"/>
</dbReference>
<proteinExistence type="predicted"/>
<dbReference type="EMBL" id="AAKYEZ010000019">
    <property type="protein sequence ID" value="ECW9637769.1"/>
    <property type="molecule type" value="Genomic_DNA"/>
</dbReference>
<dbReference type="EMBL" id="AAMLHW010000003">
    <property type="protein sequence ID" value="EDI5303905.1"/>
    <property type="molecule type" value="Genomic_DNA"/>
</dbReference>
<evidence type="ECO:0000313" key="88">
    <source>
        <dbReference type="Proteomes" id="UP000365067"/>
    </source>
</evidence>
<dbReference type="EMBL" id="AAMIOR010000001">
    <property type="protein sequence ID" value="EDH7230533.1"/>
    <property type="molecule type" value="Genomic_DNA"/>
</dbReference>
<dbReference type="EMBL" id="AAGIAU010000003">
    <property type="protein sequence ID" value="EBO2911005.1"/>
    <property type="molecule type" value="Genomic_DNA"/>
</dbReference>
<dbReference type="EMBL" id="AAHSYX010000006">
    <property type="protein sequence ID" value="ECA0087631.1"/>
    <property type="molecule type" value="Genomic_DNA"/>
</dbReference>
<dbReference type="EMBL" id="AAGHZM010000006">
    <property type="protein sequence ID" value="EBO2754928.1"/>
    <property type="molecule type" value="Genomic_DNA"/>
</dbReference>
<evidence type="ECO:0000313" key="75">
    <source>
        <dbReference type="EMBL" id="EDG8422432.1"/>
    </source>
</evidence>
<evidence type="ECO:0000313" key="5">
    <source>
        <dbReference type="EMBL" id="EBM8869260.1"/>
    </source>
</evidence>
<dbReference type="EMBL" id="AAMIVI010000005">
    <property type="protein sequence ID" value="EDH7969142.1"/>
    <property type="molecule type" value="Genomic_DNA"/>
</dbReference>
<evidence type="ECO:0000313" key="36">
    <source>
        <dbReference type="EMBL" id="ECS3251853.1"/>
    </source>
</evidence>
<evidence type="ECO:0000313" key="17">
    <source>
        <dbReference type="EMBL" id="EBO8340176.1"/>
    </source>
</evidence>
<dbReference type="EMBL" id="AAMARF010000001">
    <property type="protein sequence ID" value="EDF3870979.1"/>
    <property type="molecule type" value="Genomic_DNA"/>
</dbReference>
<dbReference type="EMBL" id="AAKWYY010000003">
    <property type="protein sequence ID" value="ECW6042361.1"/>
    <property type="molecule type" value="Genomic_DNA"/>
</dbReference>
<protein>
    <submittedName>
        <fullName evidence="54">DNA breaking-rejoining protein</fullName>
    </submittedName>
</protein>
<dbReference type="Proteomes" id="UP000839714">
    <property type="component" value="Unassembled WGS sequence"/>
</dbReference>
<dbReference type="EMBL" id="AAKPQU010000006">
    <property type="protein sequence ID" value="ECU3468202.1"/>
    <property type="molecule type" value="Genomic_DNA"/>
</dbReference>
<evidence type="ECO:0000313" key="60">
    <source>
        <dbReference type="EMBL" id="ECV4828630.1"/>
    </source>
</evidence>
<dbReference type="EMBL" id="AAKRVG010000034">
    <property type="protein sequence ID" value="ECV5589911.1"/>
    <property type="molecule type" value="Genomic_DNA"/>
</dbReference>
<evidence type="ECO:0000313" key="31">
    <source>
        <dbReference type="EMBL" id="ECB3637350.1"/>
    </source>
</evidence>
<evidence type="ECO:0000313" key="9">
    <source>
        <dbReference type="EMBL" id="EBO1571822.1"/>
    </source>
</evidence>
<dbReference type="EMBL" id="AAKIWH010000004">
    <property type="protein sequence ID" value="ECS2129157.1"/>
    <property type="molecule type" value="Genomic_DNA"/>
</dbReference>
<evidence type="ECO:0000313" key="41">
    <source>
        <dbReference type="EMBL" id="ECT1653332.1"/>
    </source>
</evidence>
<evidence type="ECO:0000313" key="30">
    <source>
        <dbReference type="EMBL" id="ECA8956667.1"/>
    </source>
</evidence>
<reference evidence="54" key="3">
    <citation type="submission" date="2018-09" db="EMBL/GenBank/DDBJ databases">
        <authorList>
            <consortium name="GenomeTrakr network: Whole genome sequencing for foodborne pathogen traceback"/>
        </authorList>
    </citation>
    <scope>NUCLEOTIDE SEQUENCE</scope>
    <source>
        <strain evidence="63">15MN00359</strain>
        <strain evidence="39">CFSAN030068</strain>
        <strain evidence="7">CVM-N15245</strain>
        <strain evidence="18">CVM-N26458</strain>
        <strain evidence="19">CVM-N27249</strain>
        <strain evidence="6">FL-NRM019</strain>
        <strain evidence="9">FSIS11807908</strain>
        <strain evidence="59">FSIS11809753</strain>
        <strain evidence="62">FSIS11809920</strain>
        <strain evidence="47">FSIS11810082</strain>
        <strain evidence="48">FSIS11811171</strain>
        <strain evidence="40">FSIS11811492</strain>
        <strain evidence="41">FSIS11811977</strain>
        <strain evidence="42">FSIS11812281</strain>
        <strain evidence="21">FSIS11813729</strain>
        <strain evidence="61">FSIS11813790</strain>
        <strain evidence="8">FSIS11814114</strain>
        <strain evidence="17">FSIS11814883</strain>
        <strain evidence="25">FSIS11816006</strain>
        <strain evidence="26">FSIS11816516</strain>
        <strain evidence="30">FSIS11917264</strain>
        <strain evidence="3">FSIS11918347</strain>
        <strain evidence="11">FSIS11918574</strain>
        <strain evidence="12">FSIS11918976</strain>
        <strain evidence="72">FSIS1700275</strain>
        <strain evidence="73">FSIS1700278</strain>
        <strain evidence="75">FSIS1700345</strain>
        <strain evidence="74">FSIS1700407</strain>
        <strain evidence="76">FSIS1700727</strain>
        <strain evidence="77">FSIS1700879</strain>
        <strain evidence="80">FSIS1701118</strain>
        <strain evidence="79">FSIS1701206</strain>
        <strain evidence="81">FSIS1701380</strain>
        <strain evidence="83">FSIS1701544</strain>
        <strain evidence="45">FSIS1701847</strain>
        <strain evidence="82">FSIS1702151</strain>
        <strain evidence="84">FSIS1702153</strain>
        <strain evidence="85">FSIS1702286</strain>
        <strain evidence="53">FSIS1703277</strain>
        <strain evidence="70">FSIS1709877</strain>
        <strain evidence="60">FSIS21821682</strain>
        <strain evidence="38">FSIS21821754</strain>
        <strain evidence="57">FSIS21821883</strain>
        <strain evidence="10">FSIS21823107</strain>
        <strain evidence="31">FSIS21923418</strain>
        <strain evidence="2">FSIS21923521</strain>
        <strain evidence="32">FSIS21923565</strain>
        <strain evidence="13">FSIS21924037</strain>
        <strain evidence="5">FSIS21924041</strain>
        <strain evidence="14">FSIS21924118</strain>
        <strain evidence="15">FSIS21924205</strain>
        <strain evidence="58">FSIS31800522</strain>
        <strain evidence="49">FSIS31800719</strain>
        <strain evidence="56">FSIS31800927</strain>
        <strain evidence="54">FSIS31800955</strain>
        <strain evidence="23">FSIS31801101</strain>
        <strain evidence="24">FSIS31801138</strain>
        <strain evidence="28">FSIS31901439</strain>
        <strain evidence="29">FSIS31901449</strain>
        <strain evidence="4">FSIS31901700</strain>
        <strain evidence="20 88">IA-2010122881</strain>
        <strain evidence="16">WAPHL_SAL-A00479</strain>
    </source>
</reference>
<evidence type="ECO:0000313" key="44">
    <source>
        <dbReference type="EMBL" id="ECT7067485.1"/>
    </source>
</evidence>
<dbReference type="EMBL" id="AALNXO010000002">
    <property type="protein sequence ID" value="EDB5652215.1"/>
    <property type="molecule type" value="Genomic_DNA"/>
</dbReference>
<dbReference type="EMBL" id="AAKTJV010000006">
    <property type="protein sequence ID" value="ECV4828630.1"/>
    <property type="molecule type" value="Genomic_DNA"/>
</dbReference>
<dbReference type="EMBL" id="AAGHMS010000007">
    <property type="protein sequence ID" value="EBO1202543.1"/>
    <property type="molecule type" value="Genomic_DNA"/>
</dbReference>
<dbReference type="EMBL" id="SQSB01000002">
    <property type="protein sequence ID" value="KAA8320529.1"/>
    <property type="molecule type" value="Genomic_DNA"/>
</dbReference>
<dbReference type="EMBL" id="AAGDUG010000070">
    <property type="protein sequence ID" value="EBM8103863.1"/>
    <property type="molecule type" value="Genomic_DNA"/>
</dbReference>
<evidence type="ECO:0000313" key="12">
    <source>
        <dbReference type="EMBL" id="EBO2051193.1"/>
    </source>
</evidence>
<dbReference type="EMBL" id="AAGDWY010000007">
    <property type="protein sequence ID" value="EBM8420831.1"/>
    <property type="molecule type" value="Genomic_DNA"/>
</dbReference>
<dbReference type="EMBL" id="AAKSAY010000002">
    <property type="protein sequence ID" value="ECV3649779.1"/>
    <property type="molecule type" value="Genomic_DNA"/>
</dbReference>
<evidence type="ECO:0000313" key="45">
    <source>
        <dbReference type="EMBL" id="ECT8989545.1"/>
    </source>
</evidence>
<evidence type="ECO:0000313" key="79">
    <source>
        <dbReference type="EMBL" id="EDH7969142.1"/>
    </source>
</evidence>
<dbReference type="EMBL" id="AAMKVI010000002">
    <property type="protein sequence ID" value="EDI4074578.1"/>
    <property type="molecule type" value="Genomic_DNA"/>
</dbReference>
<dbReference type="EMBL" id="AAGHXH010000010">
    <property type="protein sequence ID" value="EBO2493462.1"/>
    <property type="molecule type" value="Genomic_DNA"/>
</dbReference>
<evidence type="ECO:0000313" key="65">
    <source>
        <dbReference type="EMBL" id="EDA6266965.1"/>
    </source>
</evidence>
<dbReference type="EMBL" id="AAHVUF010000019">
    <property type="protein sequence ID" value="ECA8831538.1"/>
    <property type="molecule type" value="Genomic_DNA"/>
</dbReference>
<evidence type="ECO:0000313" key="4">
    <source>
        <dbReference type="EMBL" id="EBM8420831.1"/>
    </source>
</evidence>
<sequence length="1004" mass="112700">MSIKQEEYSFYYKVKNESARKRLGFKAGFFWCTAKKQSLALSRGELAMDAAGFDEADFARPVRVHFPVENDIPPEGVFDTKFCENREPGGEDGKTLTLIPGAASAVKSDETELADGAGTPAGENGIQESHNPSANPQLTVVATLPFRHRVLAQYIGDGEYLYHVDTDQKKEIACLEMDTQNTTVQNLILAAENVEPFKKAIEHDIHKAVNAYKQVFPVDGKVPELCTTIKFFKEWFSAEHINRGLLVKEWAERLKNKPAPVKKTGPHKVIVDEVNKPERPRRSEKPTHRTINYELACGFCEELDLNNLRPAMDFAKRIIAEDREDWKQMSMTVGIIPDIKGYDRQTIIDLVRKAPKAVHNGNPDLRRTWCESFLAVHGVRDPDWYEYVPDNTPTTHEENAARLRQAGKCLRDIEAGRFQCDEEKQQPTGELADEPATPEAVEQDTTEHHPDPQPLENEPPVSQTEAGYQKIRAELHEARKNIPPKNPVDVGKQLAAARGEYVEGISAPDDPKWVKTETSPRTNKPEIVTKVANGIFDVTALLKGSSIHGEKQEVETTVSEPEMPETKPEPQYTWPEYFEPGRYEGVPNDIYHAANGISSTMVKDARVSLMYYEGRHVSKTIKKERSKVLDMGNLVHVLALQPEILDAEFSIEPEIPEGALTTTATIRAVIDEYNASLTPQLSADEIKTLLEEYNSSLPAPVPLGGDKDAIGVAYLELPDDFKRIVGDDKNFTASTMKACIKEYNATLPPQVRTSGNRDALLEQLAIINPDLVAQEAQKPQPLKVSGAKADLIQAVKSVKPDAVFADELLDAWRENPGNKILVTRQQYETALAIQSALYAHPEAGKLLQNPTRAVEVSYFGIDDDTGLDIRVRPDVELEYEGLRIGFDLKTISMWDVKEDSLKSRLHREITMRDYHLSAGMYCNVADLDKFAWIFVNKDEGYHWVAVVWASDSLLELGKLEYRRTIRAIANAMDTGEWPAPVTADYTDELNDYDLRRLEALREMA</sequence>
<name>A0A3V9RXR3_SALET</name>
<evidence type="ECO:0000313" key="16">
    <source>
        <dbReference type="EMBL" id="EBO2911005.1"/>
    </source>
</evidence>
<evidence type="ECO:0000313" key="84">
    <source>
        <dbReference type="EMBL" id="EDI5303905.1"/>
    </source>
</evidence>
<evidence type="ECO:0000313" key="40">
    <source>
        <dbReference type="EMBL" id="ECT1148369.1"/>
    </source>
</evidence>
<dbReference type="EMBL" id="AAMFMX010000003">
    <property type="protein sequence ID" value="EDG8422432.1"/>
    <property type="molecule type" value="Genomic_DNA"/>
</dbReference>
<evidence type="ECO:0000313" key="69">
    <source>
        <dbReference type="EMBL" id="EDC6713044.1"/>
    </source>
</evidence>
<dbReference type="EMBL" id="AAHJMM010000002">
    <property type="protein sequence ID" value="EBW8723156.1"/>
    <property type="molecule type" value="Genomic_DNA"/>
</dbReference>
<dbReference type="RefSeq" id="WP_000023725.1">
    <property type="nucleotide sequence ID" value="NZ_CP051346.1"/>
</dbReference>
<evidence type="ECO:0000313" key="57">
    <source>
        <dbReference type="EMBL" id="ECV3407936.1"/>
    </source>
</evidence>
<dbReference type="Proteomes" id="UP000839723">
    <property type="component" value="Unassembled WGS sequence"/>
</dbReference>
<evidence type="ECO:0000313" key="15">
    <source>
        <dbReference type="EMBL" id="EBO2754928.1"/>
    </source>
</evidence>
<dbReference type="EMBL" id="AAKLNX010000002">
    <property type="protein sequence ID" value="ECT0507567.1"/>
    <property type="molecule type" value="Genomic_DNA"/>
</dbReference>
<dbReference type="EMBL" id="AAHHJF010000006">
    <property type="protein sequence ID" value="EBW5967988.1"/>
    <property type="molecule type" value="Genomic_DNA"/>
</dbReference>
<dbReference type="EMBL" id="AAMHPQ010000010">
    <property type="protein sequence ID" value="EDH4306848.1"/>
    <property type="molecule type" value="Genomic_DNA"/>
</dbReference>
<dbReference type="EMBL" id="AAGHSH010000007">
    <property type="protein sequence ID" value="EBO1894609.1"/>
    <property type="molecule type" value="Genomic_DNA"/>
</dbReference>
<evidence type="ECO:0000313" key="52">
    <source>
        <dbReference type="EMBL" id="ECU7621162.1"/>
    </source>
</evidence>
<organism evidence="54">
    <name type="scientific">Salmonella enterica subsp. enterica serovar Kentucky</name>
    <dbReference type="NCBI Taxonomy" id="192955"/>
    <lineage>
        <taxon>Bacteria</taxon>
        <taxon>Pseudomonadati</taxon>
        <taxon>Pseudomonadota</taxon>
        <taxon>Gammaproteobacteria</taxon>
        <taxon>Enterobacterales</taxon>
        <taxon>Enterobacteriaceae</taxon>
        <taxon>Salmonella</taxon>
    </lineage>
</organism>
<evidence type="ECO:0000313" key="49">
    <source>
        <dbReference type="EMBL" id="ECU2525584.1"/>
    </source>
</evidence>
<dbReference type="EMBL" id="AAHQUD010000001">
    <property type="protein sequence ID" value="EBZ3302564.1"/>
    <property type="molecule type" value="Genomic_DNA"/>
</dbReference>
<evidence type="ECO:0000313" key="26">
    <source>
        <dbReference type="EMBL" id="ECA4441581.1"/>
    </source>
</evidence>
<dbReference type="InterPro" id="IPR010584">
    <property type="entry name" value="ExoDNase_VIII"/>
</dbReference>
<dbReference type="EMBL" id="AAHXIE010000005">
    <property type="protein sequence ID" value="ECB3637350.1"/>
    <property type="molecule type" value="Genomic_DNA"/>
</dbReference>
<evidence type="ECO:0000313" key="54">
    <source>
        <dbReference type="EMBL" id="ECV0334206.1"/>
    </source>
</evidence>
<evidence type="ECO:0000313" key="10">
    <source>
        <dbReference type="EMBL" id="EBO1631128.1"/>
    </source>
</evidence>
<dbReference type="EMBL" id="AAGHPP010000003">
    <property type="protein sequence ID" value="EBO1571822.1"/>
    <property type="molecule type" value="Genomic_DNA"/>
</dbReference>
<dbReference type="EMBL" id="AAMJAQ010000001">
    <property type="protein sequence ID" value="EDH8540445.1"/>
    <property type="molecule type" value="Genomic_DNA"/>
</dbReference>
<evidence type="ECO:0000313" key="25">
    <source>
        <dbReference type="EMBL" id="ECA0087631.1"/>
    </source>
</evidence>
<dbReference type="EMBL" id="AAMKKX010000001">
    <property type="protein sequence ID" value="EDI2824043.1"/>
    <property type="molecule type" value="Genomic_DNA"/>
</dbReference>
<evidence type="ECO:0000313" key="82">
    <source>
        <dbReference type="EMBL" id="EDI3727357.1"/>
    </source>
</evidence>
<dbReference type="EMBL" id="AAMEYE010000001">
    <property type="protein sequence ID" value="EDG6696125.1"/>
    <property type="molecule type" value="Genomic_DNA"/>
</dbReference>
<dbReference type="EMBL" id="AAKPHH010000007">
    <property type="protein sequence ID" value="ECU2377916.1"/>
    <property type="molecule type" value="Genomic_DNA"/>
</dbReference>
<dbReference type="EMBL" id="AAHVVF010000005">
    <property type="protein sequence ID" value="ECA8956667.1"/>
    <property type="molecule type" value="Genomic_DNA"/>
</dbReference>
<dbReference type="EMBL" id="AAMLTI010000011">
    <property type="protein sequence ID" value="EDI6913757.1"/>
    <property type="molecule type" value="Genomic_DNA"/>
</dbReference>
<dbReference type="EMBL" id="AAGEHN010000003">
    <property type="protein sequence ID" value="EBM9686306.1"/>
    <property type="molecule type" value="Genomic_DNA"/>
</dbReference>
<evidence type="ECO:0000313" key="6">
    <source>
        <dbReference type="EMBL" id="EBM9686306.1"/>
    </source>
</evidence>
<evidence type="ECO:0000313" key="3">
    <source>
        <dbReference type="EMBL" id="EBM8190721.1"/>
    </source>
</evidence>
<dbReference type="Proteomes" id="UP000839705">
    <property type="component" value="Unassembled WGS sequence"/>
</dbReference>
<dbReference type="EMBL" id="AAKNKF010000001">
    <property type="protein sequence ID" value="ECT6381003.1"/>
    <property type="molecule type" value="Genomic_DNA"/>
</dbReference>
<evidence type="ECO:0000313" key="33">
    <source>
        <dbReference type="EMBL" id="ECB8229549.1"/>
    </source>
</evidence>
<evidence type="ECO:0000313" key="21">
    <source>
        <dbReference type="EMBL" id="EBY9109202.1"/>
    </source>
</evidence>
<evidence type="ECO:0000313" key="72">
    <source>
        <dbReference type="EMBL" id="EDG6696125.1"/>
    </source>
</evidence>
<dbReference type="EMBL" id="AAKRLS010000001">
    <property type="protein sequence ID" value="ECU9196216.1"/>
    <property type="molecule type" value="Genomic_DNA"/>
</dbReference>
<dbReference type="EMBL" id="AAKOWS010000007">
    <property type="protein sequence ID" value="ECU1022545.1"/>
    <property type="molecule type" value="Genomic_DNA"/>
</dbReference>
<evidence type="ECO:0000313" key="78">
    <source>
        <dbReference type="EMBL" id="EDH7230533.1"/>
    </source>
</evidence>
<dbReference type="EMBL" id="AAMKTN010000002">
    <property type="protein sequence ID" value="EDI3727357.1"/>
    <property type="molecule type" value="Genomic_DNA"/>
</dbReference>
<evidence type="ECO:0000313" key="59">
    <source>
        <dbReference type="EMBL" id="ECV4437483.1"/>
    </source>
</evidence>
<dbReference type="EMBL" id="AAGHTB010000031">
    <property type="protein sequence ID" value="EBO2051193.1"/>
    <property type="molecule type" value="Genomic_DNA"/>
</dbReference>
<dbReference type="EMBL" id="AAHQMV010000001">
    <property type="protein sequence ID" value="EBZ2430409.1"/>
    <property type="molecule type" value="Genomic_DNA"/>
</dbReference>
<dbReference type="Gene3D" id="3.90.320.10">
    <property type="match status" value="1"/>
</dbReference>
<evidence type="ECO:0000313" key="11">
    <source>
        <dbReference type="EMBL" id="EBO1894609.1"/>
    </source>
</evidence>
<evidence type="ECO:0000313" key="19">
    <source>
        <dbReference type="EMBL" id="EBW5967988.1"/>
    </source>
</evidence>
<dbReference type="EMBL" id="AAKJFM010000024">
    <property type="protein sequence ID" value="ECS3251853.1"/>
    <property type="molecule type" value="Genomic_DNA"/>
</dbReference>
<dbReference type="EMBL" id="AAGDVA010000008">
    <property type="protein sequence ID" value="EBM8190721.1"/>
    <property type="molecule type" value="Genomic_DNA"/>
</dbReference>
<evidence type="ECO:0000313" key="64">
    <source>
        <dbReference type="EMBL" id="ECW9637769.1"/>
    </source>
</evidence>
<evidence type="ECO:0000313" key="67">
    <source>
        <dbReference type="EMBL" id="EDB8289350.1"/>
    </source>
</evidence>
<dbReference type="EMBL" id="AAGHQA010000006">
    <property type="protein sequence ID" value="EBO1631128.1"/>
    <property type="molecule type" value="Genomic_DNA"/>
</dbReference>
<dbReference type="EMBL" id="AAMFMM010000001">
    <property type="protein sequence ID" value="EDG8348154.1"/>
    <property type="molecule type" value="Genomic_DNA"/>
</dbReference>
<dbReference type="EMBL" id="AALOUC010000024">
    <property type="protein sequence ID" value="EDB8289350.1"/>
    <property type="molecule type" value="Genomic_DNA"/>
</dbReference>
<dbReference type="InterPro" id="IPR011604">
    <property type="entry name" value="PDDEXK-like_dom_sf"/>
</dbReference>
<evidence type="ECO:0000313" key="85">
    <source>
        <dbReference type="EMBL" id="EDI6913757.1"/>
    </source>
</evidence>
<dbReference type="EMBL" id="AAHULA010000004">
    <property type="protein sequence ID" value="ECA4441581.1"/>
    <property type="molecule type" value="Genomic_DNA"/>
</dbReference>
<dbReference type="EMBL" id="AAKLXH010000005">
    <property type="protein sequence ID" value="ECT1653332.1"/>
    <property type="molecule type" value="Genomic_DNA"/>
</dbReference>
<dbReference type="Proteomes" id="UP000322839">
    <property type="component" value="Unassembled WGS sequence"/>
</dbReference>
<dbReference type="EMBL" id="AAHULV010000013">
    <property type="protein sequence ID" value="ECA4915509.1"/>
    <property type="molecule type" value="Genomic_DNA"/>
</dbReference>
<reference evidence="64" key="2">
    <citation type="submission" date="2018-07" db="EMBL/GenBank/DDBJ databases">
        <authorList>
            <consortium name="PulseNet: The National Subtyping Network for Foodborne Disease Surveillance"/>
            <person name="Tarr C.L."/>
            <person name="Trees E."/>
            <person name="Katz L.S."/>
            <person name="Carleton-Romer H.A."/>
            <person name="Stroika S."/>
            <person name="Kucerova Z."/>
            <person name="Roache K.F."/>
            <person name="Sabol A.L."/>
            <person name="Besser J."/>
            <person name="Gerner-Smidt P."/>
        </authorList>
    </citation>
    <scope>NUCLEOTIDE SEQUENCE</scope>
    <source>
        <strain evidence="64">PNUSAS000719</strain>
        <strain evidence="78">PNUSAS013139</strain>
    </source>
</reference>
<dbReference type="EMBL" id="AAMHWT010000003">
    <property type="protein sequence ID" value="EDH5126959.1"/>
    <property type="molecule type" value="Genomic_DNA"/>
</dbReference>
<dbReference type="EMBL" id="AALOWW010000010">
    <property type="protein sequence ID" value="EDB8562006.1"/>
    <property type="molecule type" value="Genomic_DNA"/>
</dbReference>
<evidence type="ECO:0000313" key="66">
    <source>
        <dbReference type="EMBL" id="EDB5652215.1"/>
    </source>
</evidence>
<evidence type="ECO:0000313" key="39">
    <source>
        <dbReference type="EMBL" id="ECT0507567.1"/>
    </source>
</evidence>
<evidence type="ECO:0000313" key="83">
    <source>
        <dbReference type="EMBL" id="EDI4074578.1"/>
    </source>
</evidence>
<evidence type="ECO:0000313" key="58">
    <source>
        <dbReference type="EMBL" id="ECV3649779.1"/>
    </source>
</evidence>
<evidence type="ECO:0000313" key="86">
    <source>
        <dbReference type="EMBL" id="KAA8320529.1"/>
    </source>
</evidence>
<dbReference type="EMBL" id="AAMCZO010000004">
    <property type="protein sequence ID" value="EDG1028903.1"/>
    <property type="molecule type" value="Genomic_DNA"/>
</dbReference>
<evidence type="ECO:0000313" key="38">
    <source>
        <dbReference type="EMBL" id="ECS9490588.1"/>
    </source>
</evidence>
<dbReference type="EMBL" id="AAKNQD010000007">
    <property type="protein sequence ID" value="ECT7067485.1"/>
    <property type="molecule type" value="Genomic_DNA"/>
</dbReference>
<evidence type="ECO:0000313" key="8">
    <source>
        <dbReference type="EMBL" id="EBO1202543.1"/>
    </source>
</evidence>
<evidence type="ECO:0000313" key="20">
    <source>
        <dbReference type="EMBL" id="EBW8723156.1"/>
    </source>
</evidence>
<evidence type="ECO:0000313" key="50">
    <source>
        <dbReference type="EMBL" id="ECU3468202.1"/>
    </source>
</evidence>
<dbReference type="EMBL" id="AAKPJA010000008">
    <property type="protein sequence ID" value="ECU2525584.1"/>
    <property type="molecule type" value="Genomic_DNA"/>
</dbReference>
<evidence type="ECO:0000313" key="76">
    <source>
        <dbReference type="EMBL" id="EDH4306848.1"/>
    </source>
</evidence>
<dbReference type="EMBL" id="AAKQXS010000002">
    <property type="protein sequence ID" value="ECU7499900.1"/>
    <property type="molecule type" value="Genomic_DNA"/>
</dbReference>
<evidence type="ECO:0000313" key="23">
    <source>
        <dbReference type="EMBL" id="EBZ2430409.1"/>
    </source>
</evidence>
<reference evidence="34" key="1">
    <citation type="submission" date="2018-07" db="EMBL/GenBank/DDBJ databases">
        <authorList>
            <consortium name="NARMS: The National Antimicrobial Resistance Monitoring System"/>
        </authorList>
    </citation>
    <scope>NUCLEOTIDE SEQUENCE</scope>
    <source>
        <strain evidence="50">CVM N17S1400</strain>
        <strain evidence="37">CVM N32749</strain>
        <strain evidence="51">CVM N32765</strain>
        <strain evidence="52">CVM N32771</strain>
        <strain evidence="44">CVM N41920</strain>
        <strain evidence="66">CVM N42332</strain>
        <strain evidence="34">CVM N54726</strain>
        <strain evidence="67">CVM N56557</strain>
        <strain evidence="36">CVM N57292F</strain>
        <strain evidence="43">CVM N57958F</strain>
        <strain evidence="35">CVM N58008</strain>
        <strain evidence="68">CVM N58670</strain>
        <strain evidence="69">CVM N62967</strain>
        <strain evidence="46">FSIS11808073</strain>
        <strain evidence="55">FSIS11813416</strain>
        <strain evidence="22">FSIS11814102</strain>
        <strain evidence="27">FSIS11816699</strain>
        <strain evidence="33">FSIS11918308</strain>
        <strain evidence="65">FSIS1505221</strain>
        <strain evidence="71">FSIS1710719</strain>
    </source>
</reference>
<reference evidence="86 87" key="4">
    <citation type="journal article" date="2019" name="Proc. Natl. Acad. Sci. U.S.A.">
        <title>Microbiome composition shapes rapid genomic adaptation of Drosophila melanogaster.</title>
        <authorList>
            <person name="Rudman S.M."/>
            <person name="Greenblum S."/>
            <person name="Hughes R.C."/>
            <person name="Rajpurohit S."/>
            <person name="Kiratli O."/>
            <person name="Lowder D.B."/>
            <person name="Lemmon S.G."/>
            <person name="Petrov D.A."/>
            <person name="Chaston J.M."/>
            <person name="Schmidt P."/>
        </authorList>
    </citation>
    <scope>NUCLEOTIDE SEQUENCE [LARGE SCALE GENOMIC DNA]</scope>
    <source>
        <strain evidence="86 87">ME2L-19-11</strain>
    </source>
</reference>
<dbReference type="GO" id="GO:0051908">
    <property type="term" value="F:double-stranded DNA 5'-3' DNA exonuclease activity"/>
    <property type="evidence" value="ECO:0007669"/>
    <property type="project" value="InterPro"/>
</dbReference>
<dbReference type="EMBL" id="AAHYAO010000006">
    <property type="protein sequence ID" value="ECB5814403.1"/>
    <property type="molecule type" value="Genomic_DNA"/>
</dbReference>
<dbReference type="EMBL" id="AAGEBN010000010">
    <property type="protein sequence ID" value="EBM8869260.1"/>
    <property type="molecule type" value="Genomic_DNA"/>
</dbReference>
<evidence type="ECO:0000313" key="68">
    <source>
        <dbReference type="EMBL" id="EDB8562006.1"/>
    </source>
</evidence>
<dbReference type="EMBL" id="AAGHXO010000005">
    <property type="protein sequence ID" value="EBO2524230.1"/>
    <property type="molecule type" value="Genomic_DNA"/>
</dbReference>
<evidence type="ECO:0000313" key="29">
    <source>
        <dbReference type="EMBL" id="ECA8831538.1"/>
    </source>
</evidence>
<dbReference type="EMBL" id="AALRRQ010000001">
    <property type="protein sequence ID" value="EDC6713044.1"/>
    <property type="molecule type" value="Genomic_DNA"/>
</dbReference>
<evidence type="ECO:0000313" key="63">
    <source>
        <dbReference type="EMBL" id="ECW6042361.1"/>
    </source>
</evidence>
<feature type="region of interest" description="Disordered" evidence="1">
    <location>
        <begin position="549"/>
        <end position="574"/>
    </location>
</feature>
<evidence type="ECO:0000313" key="32">
    <source>
        <dbReference type="EMBL" id="ECB5814403.1"/>
    </source>
</evidence>
<comment type="caution">
    <text evidence="54">The sequence shown here is derived from an EMBL/GenBank/DDBJ whole genome shotgun (WGS) entry which is preliminary data.</text>
</comment>
<dbReference type="EMBL" id="AAHGZJ010000004">
    <property type="protein sequence ID" value="EBV9903537.1"/>
    <property type="molecule type" value="Genomic_DNA"/>
</dbReference>
<dbReference type="Proteomes" id="UP000365067">
    <property type="component" value="Unassembled WGS sequence"/>
</dbReference>
<evidence type="ECO:0000313" key="53">
    <source>
        <dbReference type="EMBL" id="ECU9196216.1"/>
    </source>
</evidence>
<dbReference type="EMBL" id="AAKSVW010000008">
    <property type="protein sequence ID" value="ECV0334206.1"/>
    <property type="molecule type" value="Genomic_DNA"/>
</dbReference>
<evidence type="ECO:0000313" key="27">
    <source>
        <dbReference type="EMBL" id="ECA4915509.1"/>
    </source>
</evidence>
<dbReference type="EMBL" id="AAKSVH010000007">
    <property type="protein sequence ID" value="ECV0620759.1"/>
    <property type="molecule type" value="Genomic_DNA"/>
</dbReference>
<evidence type="ECO:0000313" key="62">
    <source>
        <dbReference type="EMBL" id="ECV5589911.1"/>
    </source>
</evidence>
<dbReference type="EMBL" id="AAKSBM010000044">
    <property type="protein sequence ID" value="ECV3407936.1"/>
    <property type="molecule type" value="Genomic_DNA"/>
</dbReference>
<accession>A0A3V9RXR3</accession>
<evidence type="ECO:0000313" key="18">
    <source>
        <dbReference type="EMBL" id="EBV9903537.1"/>
    </source>
</evidence>
<dbReference type="EMBL" id="AAKJDK010000010">
    <property type="protein sequence ID" value="ECS2988508.1"/>
    <property type="molecule type" value="Genomic_DNA"/>
</dbReference>
<evidence type="ECO:0000313" key="28">
    <source>
        <dbReference type="EMBL" id="ECA8554942.1"/>
    </source>
</evidence>
<dbReference type="EMBL" id="AAHPMI010000036">
    <property type="protein sequence ID" value="EBY9109202.1"/>
    <property type="molecule type" value="Genomic_DNA"/>
</dbReference>
<evidence type="ECO:0000313" key="37">
    <source>
        <dbReference type="EMBL" id="ECS4923957.1"/>
    </source>
</evidence>
<evidence type="ECO:0000313" key="56">
    <source>
        <dbReference type="EMBL" id="ECV0620759.1"/>
    </source>
</evidence>
<feature type="region of interest" description="Disordered" evidence="1">
    <location>
        <begin position="419"/>
        <end position="466"/>
    </location>
</feature>
<dbReference type="EMBL" id="AAKTLY010000001">
    <property type="protein sequence ID" value="ECV5194441.1"/>
    <property type="molecule type" value="Genomic_DNA"/>
</dbReference>
<dbReference type="Proteomes" id="UP000839719">
    <property type="component" value="Unassembled WGS sequence"/>
</dbReference>
<evidence type="ECO:0000313" key="80">
    <source>
        <dbReference type="EMBL" id="EDH8540445.1"/>
    </source>
</evidence>
<dbReference type="EMBL" id="AAGJTV010000018">
    <property type="protein sequence ID" value="EBO8340176.1"/>
    <property type="molecule type" value="Genomic_DNA"/>
</dbReference>
<evidence type="ECO:0000313" key="55">
    <source>
        <dbReference type="EMBL" id="ECV0370541.1"/>
    </source>
</evidence>
<dbReference type="EMBL" id="AAKSWN010000003">
    <property type="protein sequence ID" value="ECV0370541.1"/>
    <property type="molecule type" value="Genomic_DNA"/>
</dbReference>
<dbReference type="EMBL" id="AAKLTE010000004">
    <property type="protein sequence ID" value="ECT1148369.1"/>
    <property type="molecule type" value="Genomic_DNA"/>
</dbReference>
<evidence type="ECO:0000313" key="34">
    <source>
        <dbReference type="EMBL" id="ECS2129157.1"/>
    </source>
</evidence>
<dbReference type="EMBL" id="AAGEON010000013">
    <property type="protein sequence ID" value="EBN0512019.1"/>
    <property type="molecule type" value="Genomic_DNA"/>
</dbReference>
<dbReference type="EMBL" id="AAKLFR010000005">
    <property type="protein sequence ID" value="ECS9490588.1"/>
    <property type="molecule type" value="Genomic_DNA"/>
</dbReference>
<dbReference type="EMBL" id="AAKQYR010000004">
    <property type="protein sequence ID" value="ECU7621162.1"/>
    <property type="molecule type" value="Genomic_DNA"/>
</dbReference>
<evidence type="ECO:0000313" key="51">
    <source>
        <dbReference type="EMBL" id="ECU7499900.1"/>
    </source>
</evidence>
<dbReference type="EMBL" id="AAHPLT010000024">
    <property type="protein sequence ID" value="EBY9235617.1"/>
    <property type="molecule type" value="Genomic_DNA"/>
</dbReference>
<evidence type="ECO:0000313" key="71">
    <source>
        <dbReference type="EMBL" id="EDG1028903.1"/>
    </source>
</evidence>
<evidence type="ECO:0000313" key="73">
    <source>
        <dbReference type="EMBL" id="EDG7388864.1"/>
    </source>
</evidence>
<evidence type="ECO:0000313" key="70">
    <source>
        <dbReference type="EMBL" id="EDF3870979.1"/>
    </source>
</evidence>
<dbReference type="EMBL" id="AALKSI010000005">
    <property type="protein sequence ID" value="EDA6266965.1"/>
    <property type="molecule type" value="Genomic_DNA"/>
</dbReference>
<dbReference type="Proteomes" id="UP000839916">
    <property type="component" value="Unassembled WGS sequence"/>
</dbReference>
<evidence type="ECO:0000313" key="13">
    <source>
        <dbReference type="EMBL" id="EBO2493462.1"/>
    </source>
</evidence>
<dbReference type="EMBL" id="AAKRWR010000008">
    <property type="protein sequence ID" value="ECV4437483.1"/>
    <property type="molecule type" value="Genomic_DNA"/>
</dbReference>
<dbReference type="EMBL" id="AAKLZF010000030">
    <property type="protein sequence ID" value="ECT1899111.1"/>
    <property type="molecule type" value="Genomic_DNA"/>
</dbReference>
<dbReference type="Pfam" id="PF06630">
    <property type="entry name" value="Exonuc_VIII"/>
    <property type="match status" value="1"/>
</dbReference>
<evidence type="ECO:0000313" key="2">
    <source>
        <dbReference type="EMBL" id="EBM8103863.1"/>
    </source>
</evidence>
<evidence type="ECO:0000313" key="61">
    <source>
        <dbReference type="EMBL" id="ECV5194441.1"/>
    </source>
</evidence>